<dbReference type="AlphaFoldDB" id="A0A1B1YB65"/>
<keyword evidence="1" id="KW-0812">Transmembrane</keyword>
<dbReference type="Proteomes" id="UP000092971">
    <property type="component" value="Chromosome"/>
</dbReference>
<organism evidence="3 4">
    <name type="scientific">Thermoclostridium stercorarium subsp. thermolacticum DSM 2910</name>
    <dbReference type="NCBI Taxonomy" id="1121336"/>
    <lineage>
        <taxon>Bacteria</taxon>
        <taxon>Bacillati</taxon>
        <taxon>Bacillota</taxon>
        <taxon>Clostridia</taxon>
        <taxon>Eubacteriales</taxon>
        <taxon>Oscillospiraceae</taxon>
        <taxon>Thermoclostridium</taxon>
    </lineage>
</organism>
<evidence type="ECO:0000256" key="1">
    <source>
        <dbReference type="SAM" id="Phobius"/>
    </source>
</evidence>
<evidence type="ECO:0000313" key="4">
    <source>
        <dbReference type="Proteomes" id="UP000092971"/>
    </source>
</evidence>
<dbReference type="PANTHER" id="PTHR30046">
    <property type="entry name" value="FLAGELLAR M-RING PROTEIN"/>
    <property type="match status" value="1"/>
</dbReference>
<feature type="domain" description="Flagellar M-ring N-terminal" evidence="2">
    <location>
        <begin position="47"/>
        <end position="138"/>
    </location>
</feature>
<feature type="transmembrane region" description="Helical" evidence="1">
    <location>
        <begin position="27"/>
        <end position="46"/>
    </location>
</feature>
<reference evidence="3 4" key="1">
    <citation type="submission" date="2016-02" db="EMBL/GenBank/DDBJ databases">
        <title>Comparison of Clostridium stercorarium subspecies using comparative genomics and transcriptomics.</title>
        <authorList>
            <person name="Schellenberg J."/>
            <person name="Thallinger G."/>
            <person name="Levin D.B."/>
            <person name="Zhang X."/>
            <person name="Alvare G."/>
            <person name="Fristensky B."/>
            <person name="Sparling R."/>
        </authorList>
    </citation>
    <scope>NUCLEOTIDE SEQUENCE [LARGE SCALE GENOMIC DNA]</scope>
    <source>
        <strain evidence="3 4">DSM 2910</strain>
    </source>
</reference>
<dbReference type="InterPro" id="IPR043427">
    <property type="entry name" value="YscJ/FliF"/>
</dbReference>
<accession>A0A1B1YB65</accession>
<name>A0A1B1YB65_THEST</name>
<sequence>MPEGLVSLWNKIKDYWNDLDKSQKTRIFITAGIITAAVVVTLFFVLRTEYVPLLESGNEYDLKAIVQYLDSHGIKYKKGENQIYVDSRKKQDIEFDLASEAGLLSPDVIFDKSWSKLSLTVTEEDKEKLWKQFEENNLVYKGSL</sequence>
<dbReference type="RefSeq" id="WP_065821289.1">
    <property type="nucleotide sequence ID" value="NZ_CP014672.1"/>
</dbReference>
<dbReference type="EMBL" id="CP014672">
    <property type="protein sequence ID" value="ANW98006.1"/>
    <property type="molecule type" value="Genomic_DNA"/>
</dbReference>
<dbReference type="Pfam" id="PF01514">
    <property type="entry name" value="YscJ_FliF"/>
    <property type="match status" value="1"/>
</dbReference>
<gene>
    <name evidence="3" type="ORF">CSTERTH_02585</name>
</gene>
<protein>
    <recommendedName>
        <fullName evidence="2">Flagellar M-ring N-terminal domain-containing protein</fullName>
    </recommendedName>
</protein>
<dbReference type="InterPro" id="IPR006182">
    <property type="entry name" value="FliF_N_dom"/>
</dbReference>
<keyword evidence="1" id="KW-1133">Transmembrane helix</keyword>
<keyword evidence="1" id="KW-0472">Membrane</keyword>
<proteinExistence type="predicted"/>
<evidence type="ECO:0000313" key="3">
    <source>
        <dbReference type="EMBL" id="ANW98006.1"/>
    </source>
</evidence>
<dbReference type="PANTHER" id="PTHR30046:SF0">
    <property type="entry name" value="FLAGELLAR M-RING PROTEIN"/>
    <property type="match status" value="1"/>
</dbReference>
<evidence type="ECO:0000259" key="2">
    <source>
        <dbReference type="Pfam" id="PF01514"/>
    </source>
</evidence>